<dbReference type="InterPro" id="IPR018484">
    <property type="entry name" value="FGGY_N"/>
</dbReference>
<reference evidence="12 13" key="1">
    <citation type="submission" date="2017-08" db="EMBL/GenBank/DDBJ databases">
        <title>Fine stratification of microbial communities through a metagenomic profile of the photic zone.</title>
        <authorList>
            <person name="Haro-Moreno J.M."/>
            <person name="Lopez-Perez M."/>
            <person name="De La Torre J."/>
            <person name="Picazo A."/>
            <person name="Camacho A."/>
            <person name="Rodriguez-Valera F."/>
        </authorList>
    </citation>
    <scope>NUCLEOTIDE SEQUENCE [LARGE SCALE GENOMIC DNA]</scope>
    <source>
        <strain evidence="12">MED-G28</strain>
    </source>
</reference>
<comment type="catalytic activity">
    <reaction evidence="8 9">
        <text>glycerol + ATP = sn-glycerol 3-phosphate + ADP + H(+)</text>
        <dbReference type="Rhea" id="RHEA:21644"/>
        <dbReference type="ChEBI" id="CHEBI:15378"/>
        <dbReference type="ChEBI" id="CHEBI:17754"/>
        <dbReference type="ChEBI" id="CHEBI:30616"/>
        <dbReference type="ChEBI" id="CHEBI:57597"/>
        <dbReference type="ChEBI" id="CHEBI:456216"/>
        <dbReference type="EC" id="2.7.1.30"/>
    </reaction>
</comment>
<sequence>MSKYILAIDQGTTSSRALLFDREGTPISVGRQEFKQHFPADGWVEHDASEIWQTTLSCCHVAMSEAGAEANDIICIGITNQRETTIVWDRKTGEPISNAIVWQDRRTSDYCDSLREIGHSEMIQNKTGLLLDPYFSATKLRWILENVPDARTRAENGELAFGTVDSFLLWKLTDGKSHFTDATNASRTMLFNIAEQRWDSELLKMFDIPAAVLPEVKDCAADFGNSTADFFGAAIPITGMIGDQQSAAFGQGCFANGSAKSTYGTGCFLLLNTGEQIVKSSNKLLSTVAYRLANKTCYAIEGSIFMAGATIQWLRDELKLIATAEESEQLARETADDLKVYLVPAFTGLGAPYWDTNARGSIFGMTRDTGVKEIVTAGLMSVCYQTKDLVEAISADGASLNSLKVDGGMANNNFVTQKLADLLDCEVQRPTITETTALGAAYIAGLQAGVFSSLEEITQKWQLDEAFEPTKDQSWRDTQYSGWNAAVKKTRTQE</sequence>
<comment type="activity regulation">
    <text evidence="9">Inhibited by fructose 1,6-bisphosphate (FBP).</text>
</comment>
<dbReference type="EC" id="2.7.1.30" evidence="9"/>
<feature type="binding site" evidence="9">
    <location>
        <position position="265"/>
    </location>
    <ligand>
        <name>ADP</name>
        <dbReference type="ChEBI" id="CHEBI:456216"/>
    </ligand>
</feature>
<accession>A0A2A5WB39</accession>
<feature type="binding site" evidence="9">
    <location>
        <position position="12"/>
    </location>
    <ligand>
        <name>ADP</name>
        <dbReference type="ChEBI" id="CHEBI:456216"/>
    </ligand>
</feature>
<dbReference type="FunFam" id="3.30.420.40:FF:000008">
    <property type="entry name" value="Glycerol kinase"/>
    <property type="match status" value="1"/>
</dbReference>
<comment type="caution">
    <text evidence="12">The sequence shown here is derived from an EMBL/GenBank/DDBJ whole genome shotgun (WGS) entry which is preliminary data.</text>
</comment>
<feature type="binding site" evidence="9">
    <location>
        <position position="16"/>
    </location>
    <ligand>
        <name>ADP</name>
        <dbReference type="ChEBI" id="CHEBI:456216"/>
    </ligand>
</feature>
<dbReference type="UniPathway" id="UPA00618">
    <property type="reaction ID" value="UER00672"/>
</dbReference>
<dbReference type="InterPro" id="IPR005999">
    <property type="entry name" value="Glycerol_kin"/>
</dbReference>
<keyword evidence="7 9" id="KW-0067">ATP-binding</keyword>
<dbReference type="GO" id="GO:0005829">
    <property type="term" value="C:cytosol"/>
    <property type="evidence" value="ECO:0007669"/>
    <property type="project" value="TreeGrafter"/>
</dbReference>
<dbReference type="GO" id="GO:0019563">
    <property type="term" value="P:glycerol catabolic process"/>
    <property type="evidence" value="ECO:0007669"/>
    <property type="project" value="UniProtKB-UniRule"/>
</dbReference>
<comment type="similarity">
    <text evidence="2 9">Belongs to the FGGY kinase family.</text>
</comment>
<feature type="binding site" evidence="9">
    <location>
        <position position="13"/>
    </location>
    <ligand>
        <name>ATP</name>
        <dbReference type="ChEBI" id="CHEBI:30616"/>
    </ligand>
</feature>
<keyword evidence="4 9" id="KW-0547">Nucleotide-binding</keyword>
<dbReference type="AlphaFoldDB" id="A0A2A5WB39"/>
<comment type="pathway">
    <text evidence="1 9">Polyol metabolism; glycerol degradation via glycerol kinase pathway; sn-glycerol 3-phosphate from glycerol: step 1/1.</text>
</comment>
<evidence type="ECO:0000256" key="1">
    <source>
        <dbReference type="ARBA" id="ARBA00005190"/>
    </source>
</evidence>
<dbReference type="InterPro" id="IPR000577">
    <property type="entry name" value="Carb_kinase_FGGY"/>
</dbReference>
<evidence type="ECO:0000256" key="3">
    <source>
        <dbReference type="ARBA" id="ARBA00022679"/>
    </source>
</evidence>
<evidence type="ECO:0000313" key="12">
    <source>
        <dbReference type="EMBL" id="PDH33513.1"/>
    </source>
</evidence>
<gene>
    <name evidence="9 12" type="primary">glpK</name>
    <name evidence="12" type="ORF">CNF02_08700</name>
</gene>
<feature type="binding site" evidence="9">
    <location>
        <position position="83"/>
    </location>
    <ligand>
        <name>sn-glycerol 3-phosphate</name>
        <dbReference type="ChEBI" id="CHEBI:57597"/>
    </ligand>
</feature>
<feature type="binding site" evidence="9">
    <location>
        <position position="83"/>
    </location>
    <ligand>
        <name>glycerol</name>
        <dbReference type="ChEBI" id="CHEBI:17754"/>
    </ligand>
</feature>
<proteinExistence type="inferred from homology"/>
<name>A0A2A5WB39_9GAMM</name>
<organism evidence="12 13">
    <name type="scientific">OM182 bacterium MED-G28</name>
    <dbReference type="NCBI Taxonomy" id="1986256"/>
    <lineage>
        <taxon>Bacteria</taxon>
        <taxon>Pseudomonadati</taxon>
        <taxon>Pseudomonadota</taxon>
        <taxon>Gammaproteobacteria</taxon>
        <taxon>OMG group</taxon>
        <taxon>OM182 clade</taxon>
    </lineage>
</organism>
<dbReference type="InterPro" id="IPR018485">
    <property type="entry name" value="FGGY_C"/>
</dbReference>
<dbReference type="NCBIfam" id="TIGR01311">
    <property type="entry name" value="glycerol_kin"/>
    <property type="match status" value="1"/>
</dbReference>
<dbReference type="InterPro" id="IPR018483">
    <property type="entry name" value="Carb_kinase_FGGY_CS"/>
</dbReference>
<dbReference type="SUPFAM" id="SSF53067">
    <property type="entry name" value="Actin-like ATPase domain"/>
    <property type="match status" value="2"/>
</dbReference>
<dbReference type="Proteomes" id="UP000219329">
    <property type="component" value="Unassembled WGS sequence"/>
</dbReference>
<dbReference type="EMBL" id="NTJZ01000008">
    <property type="protein sequence ID" value="PDH33513.1"/>
    <property type="molecule type" value="Genomic_DNA"/>
</dbReference>
<evidence type="ECO:0000256" key="5">
    <source>
        <dbReference type="ARBA" id="ARBA00022777"/>
    </source>
</evidence>
<dbReference type="NCBIfam" id="NF000756">
    <property type="entry name" value="PRK00047.1"/>
    <property type="match status" value="1"/>
</dbReference>
<feature type="binding site" evidence="9">
    <location>
        <position position="265"/>
    </location>
    <ligand>
        <name>ATP</name>
        <dbReference type="ChEBI" id="CHEBI:30616"/>
    </ligand>
</feature>
<feature type="binding site" evidence="9">
    <location>
        <position position="12"/>
    </location>
    <ligand>
        <name>ATP</name>
        <dbReference type="ChEBI" id="CHEBI:30616"/>
    </ligand>
</feature>
<feature type="binding site" evidence="9">
    <location>
        <position position="134"/>
    </location>
    <ligand>
        <name>glycerol</name>
        <dbReference type="ChEBI" id="CHEBI:17754"/>
    </ligand>
</feature>
<feature type="binding site" evidence="9">
    <location>
        <position position="408"/>
    </location>
    <ligand>
        <name>ATP</name>
        <dbReference type="ChEBI" id="CHEBI:30616"/>
    </ligand>
</feature>
<dbReference type="InterPro" id="IPR043129">
    <property type="entry name" value="ATPase_NBD"/>
</dbReference>
<keyword evidence="3 9" id="KW-0808">Transferase</keyword>
<keyword evidence="6 9" id="KW-0319">Glycerol metabolism</keyword>
<dbReference type="Pfam" id="PF00370">
    <property type="entry name" value="FGGY_N"/>
    <property type="match status" value="1"/>
</dbReference>
<evidence type="ECO:0000256" key="7">
    <source>
        <dbReference type="ARBA" id="ARBA00022840"/>
    </source>
</evidence>
<dbReference type="Pfam" id="PF02782">
    <property type="entry name" value="FGGY_C"/>
    <property type="match status" value="1"/>
</dbReference>
<dbReference type="GO" id="GO:0004370">
    <property type="term" value="F:glycerol kinase activity"/>
    <property type="evidence" value="ECO:0007669"/>
    <property type="project" value="UniProtKB-UniRule"/>
</dbReference>
<feature type="binding site" evidence="9">
    <location>
        <position position="82"/>
    </location>
    <ligand>
        <name>sn-glycerol 3-phosphate</name>
        <dbReference type="ChEBI" id="CHEBI:57597"/>
    </ligand>
</feature>
<feature type="binding site" evidence="9">
    <location>
        <position position="243"/>
    </location>
    <ligand>
        <name>glycerol</name>
        <dbReference type="ChEBI" id="CHEBI:17754"/>
    </ligand>
</feature>
<dbReference type="GO" id="GO:0006072">
    <property type="term" value="P:glycerol-3-phosphate metabolic process"/>
    <property type="evidence" value="ECO:0007669"/>
    <property type="project" value="InterPro"/>
</dbReference>
<feature type="domain" description="Carbohydrate kinase FGGY N-terminal" evidence="10">
    <location>
        <begin position="4"/>
        <end position="250"/>
    </location>
</feature>
<dbReference type="PROSITE" id="PS00933">
    <property type="entry name" value="FGGY_KINASES_1"/>
    <property type="match status" value="1"/>
</dbReference>
<protein>
    <recommendedName>
        <fullName evidence="9">Glycerol kinase</fullName>
        <ecNumber evidence="9">2.7.1.30</ecNumber>
    </recommendedName>
    <alternativeName>
        <fullName evidence="9">ATP:glycerol 3-phosphotransferase</fullName>
    </alternativeName>
    <alternativeName>
        <fullName evidence="9">Glycerokinase</fullName>
        <shortName evidence="9">GK</shortName>
    </alternativeName>
</protein>
<evidence type="ECO:0000313" key="13">
    <source>
        <dbReference type="Proteomes" id="UP000219329"/>
    </source>
</evidence>
<dbReference type="Gene3D" id="3.30.420.40">
    <property type="match status" value="2"/>
</dbReference>
<evidence type="ECO:0000256" key="6">
    <source>
        <dbReference type="ARBA" id="ARBA00022798"/>
    </source>
</evidence>
<feature type="binding site" evidence="9">
    <location>
        <position position="308"/>
    </location>
    <ligand>
        <name>ATP</name>
        <dbReference type="ChEBI" id="CHEBI:30616"/>
    </ligand>
</feature>
<feature type="binding site" evidence="9">
    <location>
        <position position="243"/>
    </location>
    <ligand>
        <name>sn-glycerol 3-phosphate</name>
        <dbReference type="ChEBI" id="CHEBI:57597"/>
    </ligand>
</feature>
<feature type="binding site" evidence="9">
    <location>
        <position position="82"/>
    </location>
    <ligand>
        <name>glycerol</name>
        <dbReference type="ChEBI" id="CHEBI:17754"/>
    </ligand>
</feature>
<feature type="binding site" evidence="9">
    <location>
        <position position="312"/>
    </location>
    <ligand>
        <name>ATP</name>
        <dbReference type="ChEBI" id="CHEBI:30616"/>
    </ligand>
</feature>
<feature type="binding site" evidence="9">
    <location>
        <position position="412"/>
    </location>
    <ligand>
        <name>ADP</name>
        <dbReference type="ChEBI" id="CHEBI:456216"/>
    </ligand>
</feature>
<dbReference type="PANTHER" id="PTHR10196:SF78">
    <property type="entry name" value="GLYCEROL KINASE"/>
    <property type="match status" value="1"/>
</dbReference>
<feature type="binding site" evidence="9">
    <location>
        <position position="12"/>
    </location>
    <ligand>
        <name>sn-glycerol 3-phosphate</name>
        <dbReference type="ChEBI" id="CHEBI:57597"/>
    </ligand>
</feature>
<evidence type="ECO:0000256" key="9">
    <source>
        <dbReference type="HAMAP-Rule" id="MF_00186"/>
    </source>
</evidence>
<dbReference type="CDD" id="cd07786">
    <property type="entry name" value="FGGY_EcGK_like"/>
    <property type="match status" value="1"/>
</dbReference>
<evidence type="ECO:0000259" key="10">
    <source>
        <dbReference type="Pfam" id="PF00370"/>
    </source>
</evidence>
<dbReference type="PIRSF" id="PIRSF000538">
    <property type="entry name" value="GlpK"/>
    <property type="match status" value="1"/>
</dbReference>
<feature type="binding site" evidence="9">
    <location>
        <position position="14"/>
    </location>
    <ligand>
        <name>ATP</name>
        <dbReference type="ChEBI" id="CHEBI:30616"/>
    </ligand>
</feature>
<keyword evidence="5 9" id="KW-0418">Kinase</keyword>
<dbReference type="PANTHER" id="PTHR10196">
    <property type="entry name" value="SUGAR KINASE"/>
    <property type="match status" value="1"/>
</dbReference>
<dbReference type="FunFam" id="3.30.420.40:FF:000007">
    <property type="entry name" value="Glycerol kinase"/>
    <property type="match status" value="1"/>
</dbReference>
<feature type="domain" description="Carbohydrate kinase FGGY C-terminal" evidence="11">
    <location>
        <begin position="260"/>
        <end position="447"/>
    </location>
</feature>
<feature type="binding site" evidence="9">
    <location>
        <position position="134"/>
    </location>
    <ligand>
        <name>sn-glycerol 3-phosphate</name>
        <dbReference type="ChEBI" id="CHEBI:57597"/>
    </ligand>
</feature>
<evidence type="ECO:0000256" key="4">
    <source>
        <dbReference type="ARBA" id="ARBA00022741"/>
    </source>
</evidence>
<feature type="binding site" evidence="9">
    <location>
        <position position="408"/>
    </location>
    <ligand>
        <name>ADP</name>
        <dbReference type="ChEBI" id="CHEBI:456216"/>
    </ligand>
</feature>
<evidence type="ECO:0000256" key="8">
    <source>
        <dbReference type="ARBA" id="ARBA00052101"/>
    </source>
</evidence>
<comment type="function">
    <text evidence="9">Key enzyme in the regulation of glycerol uptake and metabolism. Catalyzes the phosphorylation of glycerol to yield sn-glycerol 3-phosphate.</text>
</comment>
<feature type="binding site" evidence="9">
    <location>
        <position position="244"/>
    </location>
    <ligand>
        <name>glycerol</name>
        <dbReference type="ChEBI" id="CHEBI:17754"/>
    </ligand>
</feature>
<dbReference type="GO" id="GO:0005524">
    <property type="term" value="F:ATP binding"/>
    <property type="evidence" value="ECO:0007669"/>
    <property type="project" value="UniProtKB-UniRule"/>
</dbReference>
<evidence type="ECO:0000256" key="2">
    <source>
        <dbReference type="ARBA" id="ARBA00009156"/>
    </source>
</evidence>
<feature type="binding site" evidence="9">
    <location>
        <position position="308"/>
    </location>
    <ligand>
        <name>ADP</name>
        <dbReference type="ChEBI" id="CHEBI:456216"/>
    </ligand>
</feature>
<evidence type="ECO:0000259" key="11">
    <source>
        <dbReference type="Pfam" id="PF02782"/>
    </source>
</evidence>
<dbReference type="HAMAP" id="MF_00186">
    <property type="entry name" value="Glycerol_kin"/>
    <property type="match status" value="1"/>
</dbReference>